<name>A0ACC2PCF2_9HYME</name>
<accession>A0ACC2PCF2</accession>
<sequence>MPKGSLLHAHHSAMGTRDFILKNITYRDHLYICEENEITGTLQLRFLNESQASGKIEIDPIVGGDDYDYDFGYVKDNKDGGHCQGFGGWRPVQVARERDPQLDFRIAAVLRLRPAPNDHPSHKHGGSGVTVIKLGPNFSTYSVSSSPCFLIGKFHILRVS</sequence>
<dbReference type="EMBL" id="CM056742">
    <property type="protein sequence ID" value="KAJ8681095.1"/>
    <property type="molecule type" value="Genomic_DNA"/>
</dbReference>
<proteinExistence type="predicted"/>
<keyword evidence="2" id="KW-1185">Reference proteome</keyword>
<organism evidence="1 2">
    <name type="scientific">Eretmocerus hayati</name>
    <dbReference type="NCBI Taxonomy" id="131215"/>
    <lineage>
        <taxon>Eukaryota</taxon>
        <taxon>Metazoa</taxon>
        <taxon>Ecdysozoa</taxon>
        <taxon>Arthropoda</taxon>
        <taxon>Hexapoda</taxon>
        <taxon>Insecta</taxon>
        <taxon>Pterygota</taxon>
        <taxon>Neoptera</taxon>
        <taxon>Endopterygota</taxon>
        <taxon>Hymenoptera</taxon>
        <taxon>Apocrita</taxon>
        <taxon>Proctotrupomorpha</taxon>
        <taxon>Chalcidoidea</taxon>
        <taxon>Aphelinidae</taxon>
        <taxon>Aphelininae</taxon>
        <taxon>Eretmocerus</taxon>
    </lineage>
</organism>
<gene>
    <name evidence="1" type="ORF">QAD02_016882</name>
</gene>
<evidence type="ECO:0000313" key="1">
    <source>
        <dbReference type="EMBL" id="KAJ8681095.1"/>
    </source>
</evidence>
<reference evidence="1" key="1">
    <citation type="submission" date="2023-04" db="EMBL/GenBank/DDBJ databases">
        <title>A chromosome-level genome assembly of the parasitoid wasp Eretmocerus hayati.</title>
        <authorList>
            <person name="Zhong Y."/>
            <person name="Liu S."/>
            <person name="Liu Y."/>
        </authorList>
    </citation>
    <scope>NUCLEOTIDE SEQUENCE</scope>
    <source>
        <strain evidence="1">ZJU_SS_LIU_2023</strain>
    </source>
</reference>
<protein>
    <submittedName>
        <fullName evidence="1">Uncharacterized protein</fullName>
    </submittedName>
</protein>
<dbReference type="Proteomes" id="UP001239111">
    <property type="component" value="Chromosome 2"/>
</dbReference>
<evidence type="ECO:0000313" key="2">
    <source>
        <dbReference type="Proteomes" id="UP001239111"/>
    </source>
</evidence>
<comment type="caution">
    <text evidence="1">The sequence shown here is derived from an EMBL/GenBank/DDBJ whole genome shotgun (WGS) entry which is preliminary data.</text>
</comment>